<organism evidence="1 2">
    <name type="scientific">Eretmocerus hayati</name>
    <dbReference type="NCBI Taxonomy" id="131215"/>
    <lineage>
        <taxon>Eukaryota</taxon>
        <taxon>Metazoa</taxon>
        <taxon>Ecdysozoa</taxon>
        <taxon>Arthropoda</taxon>
        <taxon>Hexapoda</taxon>
        <taxon>Insecta</taxon>
        <taxon>Pterygota</taxon>
        <taxon>Neoptera</taxon>
        <taxon>Endopterygota</taxon>
        <taxon>Hymenoptera</taxon>
        <taxon>Apocrita</taxon>
        <taxon>Proctotrupomorpha</taxon>
        <taxon>Chalcidoidea</taxon>
        <taxon>Aphelinidae</taxon>
        <taxon>Aphelininae</taxon>
        <taxon>Eretmocerus</taxon>
    </lineage>
</organism>
<name>A0ACC2N5X5_9HYME</name>
<gene>
    <name evidence="1" type="ORF">QAD02_007785</name>
</gene>
<reference evidence="1" key="1">
    <citation type="submission" date="2023-04" db="EMBL/GenBank/DDBJ databases">
        <title>A chromosome-level genome assembly of the parasitoid wasp Eretmocerus hayati.</title>
        <authorList>
            <person name="Zhong Y."/>
            <person name="Liu S."/>
            <person name="Liu Y."/>
        </authorList>
    </citation>
    <scope>NUCLEOTIDE SEQUENCE</scope>
    <source>
        <strain evidence="1">ZJU_SS_LIU_2023</strain>
    </source>
</reference>
<protein>
    <submittedName>
        <fullName evidence="1">Uncharacterized protein</fullName>
    </submittedName>
</protein>
<dbReference type="Proteomes" id="UP001239111">
    <property type="component" value="Chromosome 4"/>
</dbReference>
<proteinExistence type="predicted"/>
<accession>A0ACC2N5X5</accession>
<sequence>MDCVVSVSTGLKRDDRVNCHQVFEIGSNFLSGTYGKKFDDIKLQQNNRVISLGVAQSSVVVDNDSVRIDPTLLFRRLAMIIKNEEDMREQLKLELAPYPKALFDRDGMSKTSKHKFIDNFTVVSGVPDTSGASNVVDVGLLLHRITWEQNENTDDILKKYVNYVKKHFSQDTTIVFDWYPEIPQARHIESLERARRFHQKHAREVSFQKGMKIPLLKDEFLLNEENENSLILVLREELDAAGFTTLQAEGDADIPYCRNRYNSFQRTEKTLNHCGGRHRFIGDFKSKDEYR</sequence>
<keyword evidence="2" id="KW-1185">Reference proteome</keyword>
<comment type="caution">
    <text evidence="1">The sequence shown here is derived from an EMBL/GenBank/DDBJ whole genome shotgun (WGS) entry which is preliminary data.</text>
</comment>
<dbReference type="EMBL" id="CM056744">
    <property type="protein sequence ID" value="KAJ8666123.1"/>
    <property type="molecule type" value="Genomic_DNA"/>
</dbReference>
<evidence type="ECO:0000313" key="1">
    <source>
        <dbReference type="EMBL" id="KAJ8666123.1"/>
    </source>
</evidence>
<evidence type="ECO:0000313" key="2">
    <source>
        <dbReference type="Proteomes" id="UP001239111"/>
    </source>
</evidence>